<evidence type="ECO:0000313" key="3">
    <source>
        <dbReference type="Proteomes" id="UP000008237"/>
    </source>
</evidence>
<reference evidence="2 3" key="1">
    <citation type="journal article" date="2010" name="Science">
        <title>Genomic comparison of the ants Camponotus floridanus and Harpegnathos saltator.</title>
        <authorList>
            <person name="Bonasio R."/>
            <person name="Zhang G."/>
            <person name="Ye C."/>
            <person name="Mutti N.S."/>
            <person name="Fang X."/>
            <person name="Qin N."/>
            <person name="Donahue G."/>
            <person name="Yang P."/>
            <person name="Li Q."/>
            <person name="Li C."/>
            <person name="Zhang P."/>
            <person name="Huang Z."/>
            <person name="Berger S.L."/>
            <person name="Reinberg D."/>
            <person name="Wang J."/>
            <person name="Liebig J."/>
        </authorList>
    </citation>
    <scope>NUCLEOTIDE SEQUENCE [LARGE SCALE GENOMIC DNA]</scope>
    <source>
        <strain evidence="2 3">R22 G/1</strain>
    </source>
</reference>
<dbReference type="Proteomes" id="UP000008237">
    <property type="component" value="Unassembled WGS sequence"/>
</dbReference>
<evidence type="ECO:0000313" key="2">
    <source>
        <dbReference type="EMBL" id="EFN76759.1"/>
    </source>
</evidence>
<dbReference type="EMBL" id="GL452773">
    <property type="protein sequence ID" value="EFN76759.1"/>
    <property type="molecule type" value="Genomic_DNA"/>
</dbReference>
<dbReference type="CDD" id="cd20379">
    <property type="entry name" value="Tudor_dTUD-like"/>
    <property type="match status" value="1"/>
</dbReference>
<dbReference type="AlphaFoldDB" id="E2C5M0"/>
<gene>
    <name evidence="2" type="ORF">EAI_12811</name>
</gene>
<dbReference type="InterPro" id="IPR002999">
    <property type="entry name" value="Tudor"/>
</dbReference>
<sequence>MQEDIECLIKRRPTKYLFLPHAITLGETVAVHHLNQWYRGIITRIMKKTASVRLGDWGREIRSKFTDIYQLPDAFYLIRCKPFFAALLYNIKPIGESQRWAAKVNQLITLIAEGEEGRMRILRAIPPRFADVEMQLSRPNSISYSS</sequence>
<dbReference type="Gene3D" id="2.30.30.140">
    <property type="match status" value="1"/>
</dbReference>
<dbReference type="SUPFAM" id="SSF63748">
    <property type="entry name" value="Tudor/PWWP/MBT"/>
    <property type="match status" value="1"/>
</dbReference>
<organism evidence="3">
    <name type="scientific">Harpegnathos saltator</name>
    <name type="common">Jerdon's jumping ant</name>
    <dbReference type="NCBI Taxonomy" id="610380"/>
    <lineage>
        <taxon>Eukaryota</taxon>
        <taxon>Metazoa</taxon>
        <taxon>Ecdysozoa</taxon>
        <taxon>Arthropoda</taxon>
        <taxon>Hexapoda</taxon>
        <taxon>Insecta</taxon>
        <taxon>Pterygota</taxon>
        <taxon>Neoptera</taxon>
        <taxon>Endopterygota</taxon>
        <taxon>Hymenoptera</taxon>
        <taxon>Apocrita</taxon>
        <taxon>Aculeata</taxon>
        <taxon>Formicoidea</taxon>
        <taxon>Formicidae</taxon>
        <taxon>Ponerinae</taxon>
        <taxon>Ponerini</taxon>
        <taxon>Harpegnathos</taxon>
    </lineage>
</organism>
<dbReference type="InParanoid" id="E2C5M0"/>
<dbReference type="Pfam" id="PF00567">
    <property type="entry name" value="TUDOR"/>
    <property type="match status" value="1"/>
</dbReference>
<protein>
    <recommendedName>
        <fullName evidence="1">Tudor domain-containing protein</fullName>
    </recommendedName>
</protein>
<accession>E2C5M0</accession>
<evidence type="ECO:0000259" key="1">
    <source>
        <dbReference type="SMART" id="SM00333"/>
    </source>
</evidence>
<proteinExistence type="predicted"/>
<dbReference type="SMART" id="SM00333">
    <property type="entry name" value="TUDOR"/>
    <property type="match status" value="1"/>
</dbReference>
<feature type="domain" description="Tudor" evidence="1">
    <location>
        <begin position="21"/>
        <end position="76"/>
    </location>
</feature>
<keyword evidence="3" id="KW-1185">Reference proteome</keyword>
<name>E2C5M0_HARSA</name>